<dbReference type="Proteomes" id="UP000214588">
    <property type="component" value="Unassembled WGS sequence"/>
</dbReference>
<dbReference type="InterPro" id="IPR022258">
    <property type="entry name" value="Flagellar_operon_YvyF"/>
</dbReference>
<evidence type="ECO:0000313" key="2">
    <source>
        <dbReference type="EMBL" id="OWZ84857.1"/>
    </source>
</evidence>
<accession>A0A226C364</accession>
<dbReference type="EMBL" id="NIQC01000001">
    <property type="protein sequence ID" value="OWZ84857.1"/>
    <property type="molecule type" value="Genomic_DNA"/>
</dbReference>
<sequence length="132" mass="15376">MENLKNCKSCGKLFLKVSRNICPDCFQEEEDCFLKVKNYLDEHPNATVLEVSTETEVTQKQIKKFIEEGRLITTQFTRLSIECERCGVEISQGKYCESCQEELKEGFKSSTTKKEEQKEAGKIHIRDRLDKR</sequence>
<reference evidence="2 3" key="1">
    <citation type="submission" date="2017-06" db="EMBL/GenBank/DDBJ databases">
        <title>Draft Genome Sequence of Natranaerobius trueperi halophilic, alkalithermophilic bacteria from soda lakes.</title>
        <authorList>
            <person name="Zhao B."/>
        </authorList>
    </citation>
    <scope>NUCLEOTIDE SEQUENCE [LARGE SCALE GENOMIC DNA]</scope>
    <source>
        <strain evidence="2 3">DSM 18760</strain>
    </source>
</reference>
<evidence type="ECO:0000256" key="1">
    <source>
        <dbReference type="SAM" id="MobiDB-lite"/>
    </source>
</evidence>
<evidence type="ECO:0000313" key="3">
    <source>
        <dbReference type="Proteomes" id="UP000214588"/>
    </source>
</evidence>
<proteinExistence type="predicted"/>
<gene>
    <name evidence="2" type="ORF">CDO51_00165</name>
</gene>
<dbReference type="OrthoDB" id="1739831at2"/>
<protein>
    <recommendedName>
        <fullName evidence="4">MerR family transcriptional regulator</fullName>
    </recommendedName>
</protein>
<evidence type="ECO:0008006" key="4">
    <source>
        <dbReference type="Google" id="ProtNLM"/>
    </source>
</evidence>
<feature type="region of interest" description="Disordered" evidence="1">
    <location>
        <begin position="107"/>
        <end position="132"/>
    </location>
</feature>
<dbReference type="RefSeq" id="WP_089022281.1">
    <property type="nucleotide sequence ID" value="NZ_NIQC01000001.1"/>
</dbReference>
<keyword evidence="3" id="KW-1185">Reference proteome</keyword>
<organism evidence="2 3">
    <name type="scientific">Natranaerobius trueperi</name>
    <dbReference type="NCBI Taxonomy" id="759412"/>
    <lineage>
        <taxon>Bacteria</taxon>
        <taxon>Bacillati</taxon>
        <taxon>Bacillota</taxon>
        <taxon>Clostridia</taxon>
        <taxon>Natranaerobiales</taxon>
        <taxon>Natranaerobiaceae</taxon>
        <taxon>Natranaerobius</taxon>
    </lineage>
</organism>
<name>A0A226C364_9FIRM</name>
<dbReference type="NCBIfam" id="TIGR03826">
    <property type="entry name" value="YvyF"/>
    <property type="match status" value="1"/>
</dbReference>
<comment type="caution">
    <text evidence="2">The sequence shown here is derived from an EMBL/GenBank/DDBJ whole genome shotgun (WGS) entry which is preliminary data.</text>
</comment>
<dbReference type="AlphaFoldDB" id="A0A226C364"/>